<gene>
    <name evidence="4" type="ORF">LCGC14_0470060</name>
</gene>
<organism evidence="4">
    <name type="scientific">marine sediment metagenome</name>
    <dbReference type="NCBI Taxonomy" id="412755"/>
    <lineage>
        <taxon>unclassified sequences</taxon>
        <taxon>metagenomes</taxon>
        <taxon>ecological metagenomes</taxon>
    </lineage>
</organism>
<dbReference type="Gene3D" id="3.40.50.2000">
    <property type="entry name" value="Glycogen Phosphorylase B"/>
    <property type="match status" value="2"/>
</dbReference>
<proteinExistence type="predicted"/>
<dbReference type="CDD" id="cd03801">
    <property type="entry name" value="GT4_PimA-like"/>
    <property type="match status" value="1"/>
</dbReference>
<keyword evidence="2" id="KW-0472">Membrane</keyword>
<dbReference type="GO" id="GO:0016757">
    <property type="term" value="F:glycosyltransferase activity"/>
    <property type="evidence" value="ECO:0007669"/>
    <property type="project" value="InterPro"/>
</dbReference>
<sequence>MSRFGSKVLMMYDINEKHEYFICLLEELLKEKAKIFLYKDNKFLFRVFLNAILMKKCNIIHFHFINKLAGFFTKNKMKLLLKSIIFLIEIYLIKYVLRIKIIWTVNNLFSHELFFPRFEKFVRGHFARKADILIAHCNKAKKIVQKEFKIPQNKILMIPHGNYLTAYDNEVSKENSRKILSLRKDELIFLHFGNLRPYKGIDRLIEDFLCLKNDGNIKLLIVGKSINKEIEDLLIEKANGNKNIIFKFGRIPNIDVQIYMNAADVVVTSYNSILTSGTVILAMSFGLPVIAPRLGCIPEISNENFLYNPKEKNGLLNAFEKVIDNEEKLKIIGQKNINSMGKYDWNEIARETKKVYDRF</sequence>
<evidence type="ECO:0000256" key="1">
    <source>
        <dbReference type="ARBA" id="ARBA00022679"/>
    </source>
</evidence>
<reference evidence="4" key="1">
    <citation type="journal article" date="2015" name="Nature">
        <title>Complex archaea that bridge the gap between prokaryotes and eukaryotes.</title>
        <authorList>
            <person name="Spang A."/>
            <person name="Saw J.H."/>
            <person name="Jorgensen S.L."/>
            <person name="Zaremba-Niedzwiedzka K."/>
            <person name="Martijn J."/>
            <person name="Lind A.E."/>
            <person name="van Eijk R."/>
            <person name="Schleper C."/>
            <person name="Guy L."/>
            <person name="Ettema T.J."/>
        </authorList>
    </citation>
    <scope>NUCLEOTIDE SEQUENCE</scope>
</reference>
<feature type="domain" description="Glycosyl transferase family 1" evidence="3">
    <location>
        <begin position="173"/>
        <end position="336"/>
    </location>
</feature>
<keyword evidence="1" id="KW-0808">Transferase</keyword>
<dbReference type="EMBL" id="LAZR01000496">
    <property type="protein sequence ID" value="KKN66591.1"/>
    <property type="molecule type" value="Genomic_DNA"/>
</dbReference>
<dbReference type="Pfam" id="PF00534">
    <property type="entry name" value="Glycos_transf_1"/>
    <property type="match status" value="1"/>
</dbReference>
<protein>
    <recommendedName>
        <fullName evidence="3">Glycosyl transferase family 1 domain-containing protein</fullName>
    </recommendedName>
</protein>
<accession>A0A0F9UZ90</accession>
<evidence type="ECO:0000313" key="4">
    <source>
        <dbReference type="EMBL" id="KKN66591.1"/>
    </source>
</evidence>
<feature type="transmembrane region" description="Helical" evidence="2">
    <location>
        <begin position="79"/>
        <end position="97"/>
    </location>
</feature>
<name>A0A0F9UZ90_9ZZZZ</name>
<dbReference type="AlphaFoldDB" id="A0A0F9UZ90"/>
<evidence type="ECO:0000256" key="2">
    <source>
        <dbReference type="SAM" id="Phobius"/>
    </source>
</evidence>
<evidence type="ECO:0000259" key="3">
    <source>
        <dbReference type="Pfam" id="PF00534"/>
    </source>
</evidence>
<dbReference type="InterPro" id="IPR001296">
    <property type="entry name" value="Glyco_trans_1"/>
</dbReference>
<comment type="caution">
    <text evidence="4">The sequence shown here is derived from an EMBL/GenBank/DDBJ whole genome shotgun (WGS) entry which is preliminary data.</text>
</comment>
<dbReference type="PANTHER" id="PTHR46401">
    <property type="entry name" value="GLYCOSYLTRANSFERASE WBBK-RELATED"/>
    <property type="match status" value="1"/>
</dbReference>
<dbReference type="SUPFAM" id="SSF53756">
    <property type="entry name" value="UDP-Glycosyltransferase/glycogen phosphorylase"/>
    <property type="match status" value="1"/>
</dbReference>
<keyword evidence="2" id="KW-1133">Transmembrane helix</keyword>
<dbReference type="GO" id="GO:0009103">
    <property type="term" value="P:lipopolysaccharide biosynthetic process"/>
    <property type="evidence" value="ECO:0007669"/>
    <property type="project" value="TreeGrafter"/>
</dbReference>
<dbReference type="PANTHER" id="PTHR46401:SF2">
    <property type="entry name" value="GLYCOSYLTRANSFERASE WBBK-RELATED"/>
    <property type="match status" value="1"/>
</dbReference>
<keyword evidence="2" id="KW-0812">Transmembrane</keyword>